<dbReference type="PANTHER" id="PTHR12307">
    <property type="entry name" value="PROTEIN PHOSPHATASE 1 REGULATORY SUBUNIT"/>
    <property type="match status" value="1"/>
</dbReference>
<feature type="compositionally biased region" description="Low complexity" evidence="1">
    <location>
        <begin position="595"/>
        <end position="605"/>
    </location>
</feature>
<dbReference type="EMBL" id="BTGD01000005">
    <property type="protein sequence ID" value="GMM55261.1"/>
    <property type="molecule type" value="Genomic_DNA"/>
</dbReference>
<keyword evidence="4" id="KW-1185">Reference proteome</keyword>
<dbReference type="InterPro" id="IPR050782">
    <property type="entry name" value="PP1_regulatory_subunit_3"/>
</dbReference>
<dbReference type="InterPro" id="IPR005036">
    <property type="entry name" value="CBM21_dom"/>
</dbReference>
<feature type="region of interest" description="Disordered" evidence="1">
    <location>
        <begin position="437"/>
        <end position="465"/>
    </location>
</feature>
<dbReference type="GO" id="GO:0000164">
    <property type="term" value="C:protein phosphatase type 1 complex"/>
    <property type="evidence" value="ECO:0007669"/>
    <property type="project" value="TreeGrafter"/>
</dbReference>
<dbReference type="PANTHER" id="PTHR12307:SF51">
    <property type="entry name" value="SERINE_THREONINE-PROTEIN PHOSPHATASE 1 REGULATORY SUBUNIT GAC1-RELATED"/>
    <property type="match status" value="1"/>
</dbReference>
<sequence>MSFGFYNSLAKSDSMNHMNTFGMRSNSISCSPSIASSSYDSFTMKPKSITRKLKSSLKISSRNNSVSSSLSSASSVSSASSNKSVRFAPELTTVKKFCSSDRPSFISAESSPNLVPLDESYQSMVYTRDDYDDNETNFAFNQKISQPFLPRNISIANKGDNGITNFQLDYDSDSSLDDDDFSYNLSQRMHVDSDSPINSYGNEDKNIIVESGISTSKAQELPAGSISNNRRACPGCDSKKRDSMDTFDVVDWRLMSTNVHSSRSDNNGNKPNDICVLQNSGQNILLHSVKQIRDFQSNKRTDEIVGSIYVKNITFEKFIEIKFTFTNWSDIHYVTATYRRSITDQIDEFVFRINLSSFKYFLKLDDLLFSTTDSNLLTNCPLKIELCCRYDVNNETYYDNNNYKNYELSIMARTQNLVPTARFNPIYLTKEHIANTEAGLNNNGSDNRKPASPKRRHHQRTLTNRPSKKSFYSDFLVSTTLSHKIHLMNNFKSDDRNAKKSVPLVSRRFSEDTDYYNTSPLKHLYHNDTTPITPTSLNRVLQPSTQLDSTIEGTNAQGNMAIDEDGNPFSPPQNGVDDSPPDWAKRTLSYPGTPSLSSSVSSSMSDIPQLDEYTDFFGTGAIDESQVKYNPNYNFADSFAKGFNNNGAGSDSDGTDGVGTIRNEDDYEHVDPLIIADSNNDFSDDRQSIVTATPQNFYSDRLFADNHDDEEGFMNFNNNSNETLIRDCKTDGCHSKETLIRGDSGGESEEDAEDIAEDTMSPQPQISSKRSENAENTLLVPSRSSSSSSTSSDSTSFLSASNDLDDRRCSNLSSRVADTIATSALSGSTEAIKPHSMDYQTLLNSYCFYSSDTTPTMNRKVFEMKAEGERANPIKWNLSDEPFALPRSESPSTSQMLSS</sequence>
<feature type="region of interest" description="Disordered" evidence="1">
    <location>
        <begin position="879"/>
        <end position="899"/>
    </location>
</feature>
<feature type="region of interest" description="Disordered" evidence="1">
    <location>
        <begin position="737"/>
        <end position="803"/>
    </location>
</feature>
<gene>
    <name evidence="3" type="ORF">DAKH74_018770</name>
</gene>
<evidence type="ECO:0000313" key="4">
    <source>
        <dbReference type="Proteomes" id="UP001377567"/>
    </source>
</evidence>
<feature type="compositionally biased region" description="Acidic residues" evidence="1">
    <location>
        <begin position="746"/>
        <end position="757"/>
    </location>
</feature>
<protein>
    <submittedName>
        <fullName evidence="3">Protein phosphatase regulator</fullName>
    </submittedName>
</protein>
<name>A0AAV5RUU2_MAUHU</name>
<feature type="compositionally biased region" description="Polar residues" evidence="1">
    <location>
        <begin position="889"/>
        <end position="899"/>
    </location>
</feature>
<dbReference type="GO" id="GO:0005979">
    <property type="term" value="P:regulation of glycogen biosynthetic process"/>
    <property type="evidence" value="ECO:0007669"/>
    <property type="project" value="TreeGrafter"/>
</dbReference>
<feature type="compositionally biased region" description="Low complexity" evidence="1">
    <location>
        <begin position="782"/>
        <end position="801"/>
    </location>
</feature>
<evidence type="ECO:0000256" key="1">
    <source>
        <dbReference type="SAM" id="MobiDB-lite"/>
    </source>
</evidence>
<feature type="region of interest" description="Disordered" evidence="1">
    <location>
        <begin position="557"/>
        <end position="605"/>
    </location>
</feature>
<feature type="compositionally biased region" description="Basic residues" evidence="1">
    <location>
        <begin position="451"/>
        <end position="460"/>
    </location>
</feature>
<dbReference type="PROSITE" id="PS51159">
    <property type="entry name" value="CBM21"/>
    <property type="match status" value="1"/>
</dbReference>
<reference evidence="3 4" key="1">
    <citation type="journal article" date="2023" name="Elife">
        <title>Identification of key yeast species and microbe-microbe interactions impacting larval growth of Drosophila in the wild.</title>
        <authorList>
            <person name="Mure A."/>
            <person name="Sugiura Y."/>
            <person name="Maeda R."/>
            <person name="Honda K."/>
            <person name="Sakurai N."/>
            <person name="Takahashi Y."/>
            <person name="Watada M."/>
            <person name="Katoh T."/>
            <person name="Gotoh A."/>
            <person name="Gotoh Y."/>
            <person name="Taniguchi I."/>
            <person name="Nakamura K."/>
            <person name="Hayashi T."/>
            <person name="Katayama T."/>
            <person name="Uemura T."/>
            <person name="Hattori Y."/>
        </authorList>
    </citation>
    <scope>NUCLEOTIDE SEQUENCE [LARGE SCALE GENOMIC DNA]</scope>
    <source>
        <strain evidence="3 4">KH-74</strain>
    </source>
</reference>
<dbReference type="Proteomes" id="UP001377567">
    <property type="component" value="Unassembled WGS sequence"/>
</dbReference>
<dbReference type="AlphaFoldDB" id="A0AAV5RUU2"/>
<evidence type="ECO:0000313" key="3">
    <source>
        <dbReference type="EMBL" id="GMM55261.1"/>
    </source>
</evidence>
<organism evidence="3 4">
    <name type="scientific">Maudiozyma humilis</name>
    <name type="common">Sour dough yeast</name>
    <name type="synonym">Kazachstania humilis</name>
    <dbReference type="NCBI Taxonomy" id="51915"/>
    <lineage>
        <taxon>Eukaryota</taxon>
        <taxon>Fungi</taxon>
        <taxon>Dikarya</taxon>
        <taxon>Ascomycota</taxon>
        <taxon>Saccharomycotina</taxon>
        <taxon>Saccharomycetes</taxon>
        <taxon>Saccharomycetales</taxon>
        <taxon>Saccharomycetaceae</taxon>
        <taxon>Maudiozyma</taxon>
    </lineage>
</organism>
<dbReference type="GO" id="GO:2001069">
    <property type="term" value="F:glycogen binding"/>
    <property type="evidence" value="ECO:0007669"/>
    <property type="project" value="TreeGrafter"/>
</dbReference>
<accession>A0AAV5RUU2</accession>
<comment type="caution">
    <text evidence="3">The sequence shown here is derived from an EMBL/GenBank/DDBJ whole genome shotgun (WGS) entry which is preliminary data.</text>
</comment>
<feature type="domain" description="CBM21" evidence="2">
    <location>
        <begin position="282"/>
        <end position="409"/>
    </location>
</feature>
<dbReference type="GO" id="GO:0008157">
    <property type="term" value="F:protein phosphatase 1 binding"/>
    <property type="evidence" value="ECO:0007669"/>
    <property type="project" value="TreeGrafter"/>
</dbReference>
<dbReference type="Pfam" id="PF03370">
    <property type="entry name" value="CBM_21"/>
    <property type="match status" value="1"/>
</dbReference>
<proteinExistence type="predicted"/>
<evidence type="ECO:0000259" key="2">
    <source>
        <dbReference type="PROSITE" id="PS51159"/>
    </source>
</evidence>
<dbReference type="Gene3D" id="2.60.40.2440">
    <property type="entry name" value="Carbohydrate binding type-21 domain"/>
    <property type="match status" value="1"/>
</dbReference>
<dbReference type="InterPro" id="IPR038175">
    <property type="entry name" value="CBM21_dom_sf"/>
</dbReference>